<keyword evidence="1" id="KW-1185">Reference proteome</keyword>
<evidence type="ECO:0000313" key="1">
    <source>
        <dbReference type="Proteomes" id="UP000887565"/>
    </source>
</evidence>
<evidence type="ECO:0000313" key="2">
    <source>
        <dbReference type="WBParaSite" id="nRc.2.0.1.t40637-RA"/>
    </source>
</evidence>
<protein>
    <submittedName>
        <fullName evidence="2">Uncharacterized protein</fullName>
    </submittedName>
</protein>
<accession>A0A915KP47</accession>
<dbReference type="WBParaSite" id="nRc.2.0.1.t40637-RA">
    <property type="protein sequence ID" value="nRc.2.0.1.t40637-RA"/>
    <property type="gene ID" value="nRc.2.0.1.g40637"/>
</dbReference>
<name>A0A915KP47_ROMCU</name>
<organism evidence="1 2">
    <name type="scientific">Romanomermis culicivorax</name>
    <name type="common">Nematode worm</name>
    <dbReference type="NCBI Taxonomy" id="13658"/>
    <lineage>
        <taxon>Eukaryota</taxon>
        <taxon>Metazoa</taxon>
        <taxon>Ecdysozoa</taxon>
        <taxon>Nematoda</taxon>
        <taxon>Enoplea</taxon>
        <taxon>Dorylaimia</taxon>
        <taxon>Mermithida</taxon>
        <taxon>Mermithoidea</taxon>
        <taxon>Mermithidae</taxon>
        <taxon>Romanomermis</taxon>
    </lineage>
</organism>
<proteinExistence type="predicted"/>
<sequence length="93" mass="11218">IPVYYYLCDFFLPLCKQHLKYPDYSDIRRCKKHGYPDMKIFPAHITSRHTREFYNLKNFQTSNLFVNSHEFGRKDMSGREEISENYTSTNLPN</sequence>
<dbReference type="AlphaFoldDB" id="A0A915KP47"/>
<dbReference type="Proteomes" id="UP000887565">
    <property type="component" value="Unplaced"/>
</dbReference>
<reference evidence="2" key="1">
    <citation type="submission" date="2022-11" db="UniProtKB">
        <authorList>
            <consortium name="WormBaseParasite"/>
        </authorList>
    </citation>
    <scope>IDENTIFICATION</scope>
</reference>